<feature type="compositionally biased region" description="Basic and acidic residues" evidence="1">
    <location>
        <begin position="193"/>
        <end position="204"/>
    </location>
</feature>
<dbReference type="STRING" id="35608.A0A2U1L8H9"/>
<feature type="compositionally biased region" description="Acidic residues" evidence="1">
    <location>
        <begin position="536"/>
        <end position="553"/>
    </location>
</feature>
<evidence type="ECO:0000313" key="3">
    <source>
        <dbReference type="Proteomes" id="UP000245207"/>
    </source>
</evidence>
<dbReference type="PANTHER" id="PTHR34835">
    <property type="entry name" value="OS07G0283600 PROTEIN-RELATED"/>
    <property type="match status" value="1"/>
</dbReference>
<gene>
    <name evidence="2" type="ORF">CTI12_AA520150</name>
</gene>
<evidence type="ECO:0000256" key="1">
    <source>
        <dbReference type="SAM" id="MobiDB-lite"/>
    </source>
</evidence>
<feature type="compositionally biased region" description="Basic and acidic residues" evidence="1">
    <location>
        <begin position="623"/>
        <end position="643"/>
    </location>
</feature>
<keyword evidence="3" id="KW-1185">Reference proteome</keyword>
<protein>
    <submittedName>
        <fullName evidence="2">Peptidase C48, SUMO/Sentrin/Ubl1</fullName>
    </submittedName>
</protein>
<proteinExistence type="predicted"/>
<organism evidence="2 3">
    <name type="scientific">Artemisia annua</name>
    <name type="common">Sweet wormwood</name>
    <dbReference type="NCBI Taxonomy" id="35608"/>
    <lineage>
        <taxon>Eukaryota</taxon>
        <taxon>Viridiplantae</taxon>
        <taxon>Streptophyta</taxon>
        <taxon>Embryophyta</taxon>
        <taxon>Tracheophyta</taxon>
        <taxon>Spermatophyta</taxon>
        <taxon>Magnoliopsida</taxon>
        <taxon>eudicotyledons</taxon>
        <taxon>Gunneridae</taxon>
        <taxon>Pentapetalae</taxon>
        <taxon>asterids</taxon>
        <taxon>campanulids</taxon>
        <taxon>Asterales</taxon>
        <taxon>Asteraceae</taxon>
        <taxon>Asteroideae</taxon>
        <taxon>Anthemideae</taxon>
        <taxon>Artemisiinae</taxon>
        <taxon>Artemisia</taxon>
    </lineage>
</organism>
<comment type="caution">
    <text evidence="2">The sequence shown here is derived from an EMBL/GenBank/DDBJ whole genome shotgun (WGS) entry which is preliminary data.</text>
</comment>
<sequence length="848" mass="97498">MSICIPSRWPYPFSPTTQLASSSNALQKSALTVNSSTRILQMATRLPFMSSLSSYKAMGSLTLSRALNPGLHFALILELTGTLDGTKEPFIPWAKVTRVPTNSKIESKWGSGLWWPINSVDAIVQLSSAINTYLKIYLTSRAADLRSLPRNTHQAYPHKSTQKDEPKQTEVEDALKTVGLNDVLKETTTSTKGDTKIKTEEPQVIRKMRKKSVEKSEKSDSPSKRTRGANQKKFDEAYKKMKEAGKGKVNEGETADKEYIEVSEEEEKKAYKRKKVAGKRKVNEREAAGDEDIHISEEEELIEVITTRRKTKMYQTLRPRATSKEKKLIIEMGFGELIDFPIVEIPIKLAFFVINSLQTDTMSLKLPTGDITILPKTVKEIFGIPMGERMLERQEGERESDDPFFGQWKSQFPAKLKRITTRILSQVIAETTNTDYMFKMNFLMLFANTMRCCDNSSRVKYTVLKNVLENDNLVYLHYTRIVGMEVRRKVPAFKNWNSNLMKKRETIEVDRRKFGQVEVLEEMNEEEQSNQKERKDDEDENTIQEAGETGEQEDSAKNKDAANDNEDGNKSENKDDNEAKGTKEVTNQKNEAGETVKTKMIRSQKNKRGNKSKNEAENINDSKSLEEQSKALKRQHSDDEDKKMKKRKIKPSVYLQSPYGKTKVKVEDKLTKDEKLLGRSIFSMQGDEAETVFDDKDGNMMMRMSIQSLAPGLEVESLMIDIFASILNNEERFSTKPFKRHYFYTGMMIYLCFRSIIEKEKEKLISTQYDMFQDLLKLQMKEDLQKMQMEDVDLVFFPIISSDHYYLIVFNIQKGNAVIIDNIKSDATYDGKYKDNYDLVVRTVLYNK</sequence>
<dbReference type="EMBL" id="PKPP01010840">
    <property type="protein sequence ID" value="PWA45293.1"/>
    <property type="molecule type" value="Genomic_DNA"/>
</dbReference>
<feature type="compositionally biased region" description="Basic and acidic residues" evidence="1">
    <location>
        <begin position="211"/>
        <end position="223"/>
    </location>
</feature>
<dbReference type="OrthoDB" id="588867at2759"/>
<feature type="compositionally biased region" description="Acidic residues" evidence="1">
    <location>
        <begin position="519"/>
        <end position="528"/>
    </location>
</feature>
<dbReference type="Proteomes" id="UP000245207">
    <property type="component" value="Unassembled WGS sequence"/>
</dbReference>
<dbReference type="AlphaFoldDB" id="A0A2U1L8H9"/>
<feature type="compositionally biased region" description="Basic residues" evidence="1">
    <location>
        <begin position="599"/>
        <end position="611"/>
    </location>
</feature>
<feature type="compositionally biased region" description="Basic and acidic residues" evidence="1">
    <location>
        <begin position="161"/>
        <end position="170"/>
    </location>
</feature>
<reference evidence="2 3" key="1">
    <citation type="journal article" date="2018" name="Mol. Plant">
        <title>The genome of Artemisia annua provides insight into the evolution of Asteraceae family and artemisinin biosynthesis.</title>
        <authorList>
            <person name="Shen Q."/>
            <person name="Zhang L."/>
            <person name="Liao Z."/>
            <person name="Wang S."/>
            <person name="Yan T."/>
            <person name="Shi P."/>
            <person name="Liu M."/>
            <person name="Fu X."/>
            <person name="Pan Q."/>
            <person name="Wang Y."/>
            <person name="Lv Z."/>
            <person name="Lu X."/>
            <person name="Zhang F."/>
            <person name="Jiang W."/>
            <person name="Ma Y."/>
            <person name="Chen M."/>
            <person name="Hao X."/>
            <person name="Li L."/>
            <person name="Tang Y."/>
            <person name="Lv G."/>
            <person name="Zhou Y."/>
            <person name="Sun X."/>
            <person name="Brodelius P.E."/>
            <person name="Rose J.K.C."/>
            <person name="Tang K."/>
        </authorList>
    </citation>
    <scope>NUCLEOTIDE SEQUENCE [LARGE SCALE GENOMIC DNA]</scope>
    <source>
        <strain evidence="3">cv. Huhao1</strain>
        <tissue evidence="2">Leaf</tissue>
    </source>
</reference>
<dbReference type="SUPFAM" id="SSF54001">
    <property type="entry name" value="Cysteine proteinases"/>
    <property type="match status" value="1"/>
</dbReference>
<evidence type="ECO:0000313" key="2">
    <source>
        <dbReference type="EMBL" id="PWA45293.1"/>
    </source>
</evidence>
<dbReference type="InterPro" id="IPR038765">
    <property type="entry name" value="Papain-like_cys_pep_sf"/>
</dbReference>
<accession>A0A2U1L8H9</accession>
<name>A0A2U1L8H9_ARTAN</name>
<dbReference type="Gene3D" id="3.40.395.10">
    <property type="entry name" value="Adenoviral Proteinase, Chain A"/>
    <property type="match status" value="1"/>
</dbReference>
<feature type="region of interest" description="Disordered" evidence="1">
    <location>
        <begin position="518"/>
        <end position="652"/>
    </location>
</feature>
<feature type="region of interest" description="Disordered" evidence="1">
    <location>
        <begin position="186"/>
        <end position="235"/>
    </location>
</feature>
<feature type="region of interest" description="Disordered" evidence="1">
    <location>
        <begin position="149"/>
        <end position="170"/>
    </location>
</feature>
<feature type="compositionally biased region" description="Basic and acidic residues" evidence="1">
    <location>
        <begin position="554"/>
        <end position="583"/>
    </location>
</feature>